<evidence type="ECO:0000256" key="5">
    <source>
        <dbReference type="ARBA" id="ARBA00022840"/>
    </source>
</evidence>
<dbReference type="AlphaFoldDB" id="A0A916XIQ0"/>
<dbReference type="RefSeq" id="WP_188677498.1">
    <property type="nucleotide sequence ID" value="NZ_BMJH01000004.1"/>
</dbReference>
<dbReference type="GO" id="GO:0005524">
    <property type="term" value="F:ATP binding"/>
    <property type="evidence" value="ECO:0007669"/>
    <property type="project" value="UniProtKB-UniRule"/>
</dbReference>
<dbReference type="PANTHER" id="PTHR43033:SF1">
    <property type="entry name" value="TRNA(ILE)-LYSIDINE SYNTHASE-RELATED"/>
    <property type="match status" value="1"/>
</dbReference>
<reference evidence="10" key="2">
    <citation type="submission" date="2020-09" db="EMBL/GenBank/DDBJ databases">
        <authorList>
            <person name="Sun Q."/>
            <person name="Zhou Y."/>
        </authorList>
    </citation>
    <scope>NUCLEOTIDE SEQUENCE</scope>
    <source>
        <strain evidence="10">CGMCC 1.15478</strain>
    </source>
</reference>
<feature type="binding site" evidence="7">
    <location>
        <begin position="36"/>
        <end position="41"/>
    </location>
    <ligand>
        <name>ATP</name>
        <dbReference type="ChEBI" id="CHEBI:30616"/>
    </ligand>
</feature>
<proteinExistence type="inferred from homology"/>
<keyword evidence="4 7" id="KW-0547">Nucleotide-binding</keyword>
<keyword evidence="2 7" id="KW-0436">Ligase</keyword>
<comment type="domain">
    <text evidence="7">The N-terminal region contains the highly conserved SGGXDS motif, predicted to be a P-loop motif involved in ATP binding.</text>
</comment>
<dbReference type="NCBIfam" id="TIGR02432">
    <property type="entry name" value="lysidine_TilS_N"/>
    <property type="match status" value="1"/>
</dbReference>
<dbReference type="SUPFAM" id="SSF82829">
    <property type="entry name" value="MesJ substrate recognition domain-like"/>
    <property type="match status" value="1"/>
</dbReference>
<dbReference type="InterPro" id="IPR012795">
    <property type="entry name" value="tRNA_Ile_lys_synt_N"/>
</dbReference>
<dbReference type="Gene3D" id="1.20.59.20">
    <property type="match status" value="1"/>
</dbReference>
<reference evidence="10" key="1">
    <citation type="journal article" date="2014" name="Int. J. Syst. Evol. Microbiol.">
        <title>Complete genome sequence of Corynebacterium casei LMG S-19264T (=DSM 44701T), isolated from a smear-ripened cheese.</title>
        <authorList>
            <consortium name="US DOE Joint Genome Institute (JGI-PGF)"/>
            <person name="Walter F."/>
            <person name="Albersmeier A."/>
            <person name="Kalinowski J."/>
            <person name="Ruckert C."/>
        </authorList>
    </citation>
    <scope>NUCLEOTIDE SEQUENCE</scope>
    <source>
        <strain evidence="10">CGMCC 1.15478</strain>
    </source>
</reference>
<sequence length="342" mass="36172">MTRRIQHQPAFIQVRGAVRAWFAEHRPIEAICVAISGGADSMALCAATVAESPVPVHAITVDHRLQRGSDIVARAAAESARALGCSTATILPVQVSNRGGMEAAARTARYEALGTARRGNPVLLGHTLDDQAETVLLGLARGSGTRSLSGMRAFSPPWGRPLLTVRRATTGTACAELGITPFDDPHNSDPRFTRVRVRNEALPLLESILGGGVVEALGRTATQLQDDGDVLDSLASDVLAGALIGNDLSVEPLIQLAPSIRRRVLRAWLLLRGTGAVTSIHLGMIDALVSRWKGQGPVAVPSADPSQLQGARLVVQRRHGTLTLGVQQHSGAQHSECDERGT</sequence>
<dbReference type="GO" id="GO:0032267">
    <property type="term" value="F:tRNA(Ile)-lysidine synthase activity"/>
    <property type="evidence" value="ECO:0007669"/>
    <property type="project" value="UniProtKB-EC"/>
</dbReference>
<keyword evidence="11" id="KW-1185">Reference proteome</keyword>
<evidence type="ECO:0000256" key="1">
    <source>
        <dbReference type="ARBA" id="ARBA00022490"/>
    </source>
</evidence>
<dbReference type="InterPro" id="IPR014729">
    <property type="entry name" value="Rossmann-like_a/b/a_fold"/>
</dbReference>
<dbReference type="Pfam" id="PF09179">
    <property type="entry name" value="TilS"/>
    <property type="match status" value="1"/>
</dbReference>
<keyword evidence="5 7" id="KW-0067">ATP-binding</keyword>
<evidence type="ECO:0000313" key="11">
    <source>
        <dbReference type="Proteomes" id="UP000641514"/>
    </source>
</evidence>
<organism evidence="10 11">
    <name type="scientific">Hoyosella rhizosphaerae</name>
    <dbReference type="NCBI Taxonomy" id="1755582"/>
    <lineage>
        <taxon>Bacteria</taxon>
        <taxon>Bacillati</taxon>
        <taxon>Actinomycetota</taxon>
        <taxon>Actinomycetes</taxon>
        <taxon>Mycobacteriales</taxon>
        <taxon>Hoyosellaceae</taxon>
        <taxon>Hoyosella</taxon>
    </lineage>
</organism>
<evidence type="ECO:0000256" key="6">
    <source>
        <dbReference type="ARBA" id="ARBA00048539"/>
    </source>
</evidence>
<dbReference type="InterPro" id="IPR011063">
    <property type="entry name" value="TilS/TtcA_N"/>
</dbReference>
<dbReference type="Proteomes" id="UP000641514">
    <property type="component" value="Unassembled WGS sequence"/>
</dbReference>
<dbReference type="PANTHER" id="PTHR43033">
    <property type="entry name" value="TRNA(ILE)-LYSIDINE SYNTHASE-RELATED"/>
    <property type="match status" value="1"/>
</dbReference>
<keyword evidence="1 7" id="KW-0963">Cytoplasm</keyword>
<dbReference type="EC" id="6.3.4.19" evidence="7"/>
<dbReference type="HAMAP" id="MF_01161">
    <property type="entry name" value="tRNA_Ile_lys_synt"/>
    <property type="match status" value="1"/>
</dbReference>
<comment type="catalytic activity">
    <reaction evidence="6 7">
        <text>cytidine(34) in tRNA(Ile2) + L-lysine + ATP = lysidine(34) in tRNA(Ile2) + AMP + diphosphate + H(+)</text>
        <dbReference type="Rhea" id="RHEA:43744"/>
        <dbReference type="Rhea" id="RHEA-COMP:10625"/>
        <dbReference type="Rhea" id="RHEA-COMP:10670"/>
        <dbReference type="ChEBI" id="CHEBI:15378"/>
        <dbReference type="ChEBI" id="CHEBI:30616"/>
        <dbReference type="ChEBI" id="CHEBI:32551"/>
        <dbReference type="ChEBI" id="CHEBI:33019"/>
        <dbReference type="ChEBI" id="CHEBI:82748"/>
        <dbReference type="ChEBI" id="CHEBI:83665"/>
        <dbReference type="ChEBI" id="CHEBI:456215"/>
        <dbReference type="EC" id="6.3.4.19"/>
    </reaction>
</comment>
<comment type="subcellular location">
    <subcellularLocation>
        <location evidence="7">Cytoplasm</location>
    </subcellularLocation>
</comment>
<dbReference type="EMBL" id="BMJH01000004">
    <property type="protein sequence ID" value="GGC76192.1"/>
    <property type="molecule type" value="Genomic_DNA"/>
</dbReference>
<evidence type="ECO:0000256" key="4">
    <source>
        <dbReference type="ARBA" id="ARBA00022741"/>
    </source>
</evidence>
<protein>
    <recommendedName>
        <fullName evidence="7">tRNA(Ile)-lysidine synthase</fullName>
        <ecNumber evidence="7">6.3.4.19</ecNumber>
    </recommendedName>
    <alternativeName>
        <fullName evidence="7">tRNA(Ile)-2-lysyl-cytidine synthase</fullName>
    </alternativeName>
    <alternativeName>
        <fullName evidence="7">tRNA(Ile)-lysidine synthetase</fullName>
    </alternativeName>
</protein>
<dbReference type="SUPFAM" id="SSF52402">
    <property type="entry name" value="Adenine nucleotide alpha hydrolases-like"/>
    <property type="match status" value="1"/>
</dbReference>
<dbReference type="GO" id="GO:0005737">
    <property type="term" value="C:cytoplasm"/>
    <property type="evidence" value="ECO:0007669"/>
    <property type="project" value="UniProtKB-SubCell"/>
</dbReference>
<feature type="domain" description="tRNA(Ile)-lysidine/2-thiocytidine synthase N-terminal" evidence="8">
    <location>
        <begin position="31"/>
        <end position="200"/>
    </location>
</feature>
<dbReference type="Gene3D" id="3.40.50.620">
    <property type="entry name" value="HUPs"/>
    <property type="match status" value="1"/>
</dbReference>
<feature type="domain" description="tRNA(Ile)-lysidine synthase substrate-binding" evidence="9">
    <location>
        <begin position="248"/>
        <end position="322"/>
    </location>
</feature>
<evidence type="ECO:0000259" key="8">
    <source>
        <dbReference type="Pfam" id="PF01171"/>
    </source>
</evidence>
<evidence type="ECO:0000256" key="7">
    <source>
        <dbReference type="HAMAP-Rule" id="MF_01161"/>
    </source>
</evidence>
<keyword evidence="3 7" id="KW-0819">tRNA processing</keyword>
<evidence type="ECO:0000256" key="3">
    <source>
        <dbReference type="ARBA" id="ARBA00022694"/>
    </source>
</evidence>
<dbReference type="GO" id="GO:0006400">
    <property type="term" value="P:tRNA modification"/>
    <property type="evidence" value="ECO:0007669"/>
    <property type="project" value="UniProtKB-UniRule"/>
</dbReference>
<accession>A0A916XIQ0</accession>
<gene>
    <name evidence="7 10" type="primary">tilS</name>
    <name evidence="10" type="ORF">GCM10011410_31780</name>
</gene>
<dbReference type="InterPro" id="IPR012094">
    <property type="entry name" value="tRNA_Ile_lys_synt"/>
</dbReference>
<dbReference type="CDD" id="cd01992">
    <property type="entry name" value="TilS_N"/>
    <property type="match status" value="1"/>
</dbReference>
<dbReference type="InterPro" id="IPR015262">
    <property type="entry name" value="tRNA_Ile_lys_synt_subst-bd"/>
</dbReference>
<comment type="function">
    <text evidence="7">Ligates lysine onto the cytidine present at position 34 of the AUA codon-specific tRNA(Ile) that contains the anticodon CAU, in an ATP-dependent manner. Cytidine is converted to lysidine, thus changing the amino acid specificity of the tRNA from methionine to isoleucine.</text>
</comment>
<dbReference type="Pfam" id="PF01171">
    <property type="entry name" value="ATP_bind_3"/>
    <property type="match status" value="1"/>
</dbReference>
<evidence type="ECO:0000256" key="2">
    <source>
        <dbReference type="ARBA" id="ARBA00022598"/>
    </source>
</evidence>
<comment type="similarity">
    <text evidence="7">Belongs to the tRNA(Ile)-lysidine synthase family.</text>
</comment>
<evidence type="ECO:0000259" key="9">
    <source>
        <dbReference type="Pfam" id="PF09179"/>
    </source>
</evidence>
<name>A0A916XIQ0_9ACTN</name>
<comment type="caution">
    <text evidence="10">The sequence shown here is derived from an EMBL/GenBank/DDBJ whole genome shotgun (WGS) entry which is preliminary data.</text>
</comment>
<evidence type="ECO:0000313" key="10">
    <source>
        <dbReference type="EMBL" id="GGC76192.1"/>
    </source>
</evidence>